<dbReference type="Pfam" id="PF24626">
    <property type="entry name" value="SH3_Tf2-1"/>
    <property type="match status" value="1"/>
</dbReference>
<dbReference type="OMA" id="MKTKAHP"/>
<dbReference type="PANTHER" id="PTHR35046:SF9">
    <property type="entry name" value="RNA-DIRECTED DNA POLYMERASE"/>
    <property type="match status" value="1"/>
</dbReference>
<sequence>MLRVVLKGNHKSWDEYLPHIEFAYNRVVYKTTKISPFEVVYGFNPITPLDLIPLPDFSHYFHKEGVSRAEFVKKLHEKVKTHIQQQNETTALERSKGKKNLIFEEGDWVWLHLRKERFPSQRKSKLNPRGDGPFQVLQRINDSAYRLDLPSDYRVSNTFNVSDLISFAGYDEEDEPIDLRTNPSQEGGDDRLWAKGPVTRAMARRIQEELDLLKISGLFKPKVLFIWSTLS</sequence>
<dbReference type="EMBL" id="KQ485534">
    <property type="protein sequence ID" value="KYP31969.1"/>
    <property type="molecule type" value="Genomic_DNA"/>
</dbReference>
<gene>
    <name evidence="2" type="ORF">KK1_047460</name>
</gene>
<dbReference type="PANTHER" id="PTHR35046">
    <property type="entry name" value="ZINC KNUCKLE (CCHC-TYPE) FAMILY PROTEIN"/>
    <property type="match status" value="1"/>
</dbReference>
<organism evidence="2 3">
    <name type="scientific">Cajanus cajan</name>
    <name type="common">Pigeon pea</name>
    <name type="synonym">Cajanus indicus</name>
    <dbReference type="NCBI Taxonomy" id="3821"/>
    <lineage>
        <taxon>Eukaryota</taxon>
        <taxon>Viridiplantae</taxon>
        <taxon>Streptophyta</taxon>
        <taxon>Embryophyta</taxon>
        <taxon>Tracheophyta</taxon>
        <taxon>Spermatophyta</taxon>
        <taxon>Magnoliopsida</taxon>
        <taxon>eudicotyledons</taxon>
        <taxon>Gunneridae</taxon>
        <taxon>Pentapetalae</taxon>
        <taxon>rosids</taxon>
        <taxon>fabids</taxon>
        <taxon>Fabales</taxon>
        <taxon>Fabaceae</taxon>
        <taxon>Papilionoideae</taxon>
        <taxon>50 kb inversion clade</taxon>
        <taxon>NPAAA clade</taxon>
        <taxon>indigoferoid/millettioid clade</taxon>
        <taxon>Phaseoleae</taxon>
        <taxon>Cajanus</taxon>
    </lineage>
</organism>
<dbReference type="GO" id="GO:0003676">
    <property type="term" value="F:nucleic acid binding"/>
    <property type="evidence" value="ECO:0007669"/>
    <property type="project" value="InterPro"/>
</dbReference>
<reference evidence="2" key="1">
    <citation type="journal article" date="2012" name="Nat. Biotechnol.">
        <title>Draft genome sequence of pigeonpea (Cajanus cajan), an orphan legume crop of resource-poor farmers.</title>
        <authorList>
            <person name="Varshney R.K."/>
            <person name="Chen W."/>
            <person name="Li Y."/>
            <person name="Bharti A.K."/>
            <person name="Saxena R.K."/>
            <person name="Schlueter J.A."/>
            <person name="Donoghue M.T."/>
            <person name="Azam S."/>
            <person name="Fan G."/>
            <person name="Whaley A.M."/>
            <person name="Farmer A.D."/>
            <person name="Sheridan J."/>
            <person name="Iwata A."/>
            <person name="Tuteja R."/>
            <person name="Penmetsa R.V."/>
            <person name="Wu W."/>
            <person name="Upadhyaya H.D."/>
            <person name="Yang S.P."/>
            <person name="Shah T."/>
            <person name="Saxena K.B."/>
            <person name="Michael T."/>
            <person name="McCombie W.R."/>
            <person name="Yang B."/>
            <person name="Zhang G."/>
            <person name="Yang H."/>
            <person name="Wang J."/>
            <person name="Spillane C."/>
            <person name="Cook D.R."/>
            <person name="May G.D."/>
            <person name="Xu X."/>
            <person name="Jackson S.A."/>
        </authorList>
    </citation>
    <scope>NUCLEOTIDE SEQUENCE [LARGE SCALE GENOMIC DNA]</scope>
</reference>
<dbReference type="InterPro" id="IPR036397">
    <property type="entry name" value="RNaseH_sf"/>
</dbReference>
<dbReference type="Proteomes" id="UP000075243">
    <property type="component" value="Unassembled WGS sequence"/>
</dbReference>
<dbReference type="InterPro" id="IPR056924">
    <property type="entry name" value="SH3_Tf2-1"/>
</dbReference>
<dbReference type="Gene3D" id="3.30.420.10">
    <property type="entry name" value="Ribonuclease H-like superfamily/Ribonuclease H"/>
    <property type="match status" value="1"/>
</dbReference>
<evidence type="ECO:0000313" key="2">
    <source>
        <dbReference type="EMBL" id="KYP31969.1"/>
    </source>
</evidence>
<protein>
    <submittedName>
        <fullName evidence="2">Transposon Ty3-I Gag-Pol polyprotein</fullName>
    </submittedName>
</protein>
<evidence type="ECO:0000313" key="3">
    <source>
        <dbReference type="Proteomes" id="UP000075243"/>
    </source>
</evidence>
<name>A0A151QNU0_CAJCA</name>
<proteinExistence type="predicted"/>
<dbReference type="AlphaFoldDB" id="A0A151QNU0"/>
<evidence type="ECO:0000259" key="1">
    <source>
        <dbReference type="Pfam" id="PF24626"/>
    </source>
</evidence>
<feature type="domain" description="Tf2-1-like SH3-like" evidence="1">
    <location>
        <begin position="106"/>
        <end position="165"/>
    </location>
</feature>
<dbReference type="Gramene" id="C.cajan_47901.t">
    <property type="protein sequence ID" value="C.cajan_47901.t.cds1"/>
    <property type="gene ID" value="C.cajan_47901"/>
</dbReference>
<accession>A0A151QNU0</accession>
<keyword evidence="3" id="KW-1185">Reference proteome</keyword>